<dbReference type="InterPro" id="IPR036388">
    <property type="entry name" value="WH-like_DNA-bd_sf"/>
</dbReference>
<keyword evidence="1" id="KW-0805">Transcription regulation</keyword>
<dbReference type="EC" id="2.7.1.-" evidence="4"/>
<dbReference type="PANTHER" id="PTHR30185">
    <property type="entry name" value="CRYPTIC BETA-GLUCOSIDE BGL OPERON ANTITERMINATOR"/>
    <property type="match status" value="1"/>
</dbReference>
<dbReference type="AlphaFoldDB" id="A0A6N3E7S2"/>
<evidence type="ECO:0000313" key="4">
    <source>
        <dbReference type="EMBL" id="VYU37746.1"/>
    </source>
</evidence>
<reference evidence="4" key="1">
    <citation type="submission" date="2019-11" db="EMBL/GenBank/DDBJ databases">
        <authorList>
            <person name="Feng L."/>
        </authorList>
    </citation>
    <scope>NUCLEOTIDE SEQUENCE</scope>
    <source>
        <strain evidence="4">ECasseliflavusLFYP2</strain>
    </source>
</reference>
<dbReference type="InterPro" id="IPR016152">
    <property type="entry name" value="PTrfase/Anion_transptr"/>
</dbReference>
<dbReference type="PANTHER" id="PTHR30185:SF18">
    <property type="entry name" value="TRANSCRIPTIONAL REGULATOR MTLR"/>
    <property type="match status" value="1"/>
</dbReference>
<dbReference type="InterPro" id="IPR036390">
    <property type="entry name" value="WH_DNA-bd_sf"/>
</dbReference>
<feature type="domain" description="PTS EIIA type-2" evidence="3">
    <location>
        <begin position="495"/>
        <end position="639"/>
    </location>
</feature>
<gene>
    <name evidence="4" type="primary">ulaC_1</name>
    <name evidence="4" type="ORF">ECLFYP2_00133</name>
</gene>
<dbReference type="InterPro" id="IPR036634">
    <property type="entry name" value="PRD_sf"/>
</dbReference>
<sequence length="640" mass="75519">MRKITAEIIYLLLYNKITKVRLEQLYKNLNLSPKKFTSEIKVLNSFLNTHDMPQVEIESGYLRVPDELDLSEAYQLVLELSPYDYSLNPDERRTLLLINLLITEDVLTMDNFADLFYVSRLTIIRDINTLKKQEVIMSKYIETLRGEGVILKMNQSEKREYLFTLFLENIDAKGYINYVGMQILRAFDGSMEYLDFLGFIFNELKYAEKYQQFDLFVYIFIVINMPRKEQGESPKFVVMSENLSILIDQIEKKFYRTISFEDKQAIAEFCHLKKRKNAKDAELYNLVIYFLNKIDEDLGTTLKYEFDLISDLYNHLQIIEEENIILDIENIGLLRHQFMDIIVAVRANSGVIENYLSRSFNESFITTIAIHIATALTRQEYKMSKIDIWIVCENLSIAKMIAMKISRYKQFKIMNVLTFGTYRKMCFRQKANRLILTADSLPFLEKDVLRITPFVTQEDIQKIVKMVDRLFTINEEETEEKFVQFVQQPQRRLHDYLLNSHVIRIDQKCSWERSLRLAGEVLTQNECIEQSYVEEVVENVKQNGPYIVISEGVALAHANNRGNVHRSTISLLTNKQKISYGSEDYFQVTYVFFVALVRSEEYLEIVEDIMFLGKYGLIEKYLRFRQEEADGLFRRTEIHM</sequence>
<dbReference type="RefSeq" id="WP_421758247.1">
    <property type="nucleotide sequence ID" value="NZ_CACRTX010000012.1"/>
</dbReference>
<dbReference type="SUPFAM" id="SSF46785">
    <property type="entry name" value="Winged helix' DNA-binding domain"/>
    <property type="match status" value="1"/>
</dbReference>
<name>A0A6N3E7S2_ENTCA</name>
<dbReference type="SUPFAM" id="SSF63520">
    <property type="entry name" value="PTS-regulatory domain, PRD"/>
    <property type="match status" value="1"/>
</dbReference>
<evidence type="ECO:0000256" key="2">
    <source>
        <dbReference type="ARBA" id="ARBA00023163"/>
    </source>
</evidence>
<dbReference type="EMBL" id="CACRTX010000012">
    <property type="protein sequence ID" value="VYU37746.1"/>
    <property type="molecule type" value="Genomic_DNA"/>
</dbReference>
<dbReference type="Pfam" id="PF00359">
    <property type="entry name" value="PTS_EIIA_2"/>
    <property type="match status" value="1"/>
</dbReference>
<dbReference type="SUPFAM" id="SSF55804">
    <property type="entry name" value="Phoshotransferase/anion transport protein"/>
    <property type="match status" value="1"/>
</dbReference>
<proteinExistence type="predicted"/>
<dbReference type="GO" id="GO:0016740">
    <property type="term" value="F:transferase activity"/>
    <property type="evidence" value="ECO:0007669"/>
    <property type="project" value="UniProtKB-KW"/>
</dbReference>
<dbReference type="InterPro" id="IPR050661">
    <property type="entry name" value="BglG_antiterminators"/>
</dbReference>
<keyword evidence="2" id="KW-0804">Transcription</keyword>
<keyword evidence="4" id="KW-0808">Transferase</keyword>
<dbReference type="PROSITE" id="PS51094">
    <property type="entry name" value="PTS_EIIA_TYPE_2"/>
    <property type="match status" value="1"/>
</dbReference>
<accession>A0A6N3E7S2</accession>
<evidence type="ECO:0000259" key="3">
    <source>
        <dbReference type="PROSITE" id="PS51094"/>
    </source>
</evidence>
<organism evidence="4">
    <name type="scientific">Enterococcus casseliflavus</name>
    <name type="common">Enterococcus flavescens</name>
    <dbReference type="NCBI Taxonomy" id="37734"/>
    <lineage>
        <taxon>Bacteria</taxon>
        <taxon>Bacillati</taxon>
        <taxon>Bacillota</taxon>
        <taxon>Bacilli</taxon>
        <taxon>Lactobacillales</taxon>
        <taxon>Enterococcaceae</taxon>
        <taxon>Enterococcus</taxon>
    </lineage>
</organism>
<evidence type="ECO:0000256" key="1">
    <source>
        <dbReference type="ARBA" id="ARBA00023015"/>
    </source>
</evidence>
<dbReference type="InterPro" id="IPR002178">
    <property type="entry name" value="PTS_EIIA_type-2_dom"/>
</dbReference>
<dbReference type="Gene3D" id="3.40.930.10">
    <property type="entry name" value="Mannitol-specific EII, Chain A"/>
    <property type="match status" value="1"/>
</dbReference>
<dbReference type="Gene3D" id="1.10.10.10">
    <property type="entry name" value="Winged helix-like DNA-binding domain superfamily/Winged helix DNA-binding domain"/>
    <property type="match status" value="1"/>
</dbReference>
<dbReference type="GO" id="GO:0006355">
    <property type="term" value="P:regulation of DNA-templated transcription"/>
    <property type="evidence" value="ECO:0007669"/>
    <property type="project" value="InterPro"/>
</dbReference>
<protein>
    <submittedName>
        <fullName evidence="4">Ascorbate-specific phosphotransferase enzyme IIA component</fullName>
        <ecNumber evidence="4">2.7.1.-</ecNumber>
    </submittedName>
</protein>